<evidence type="ECO:0000256" key="3">
    <source>
        <dbReference type="SAM" id="SignalP"/>
    </source>
</evidence>
<dbReference type="EMBL" id="JF322901">
    <property type="protein sequence ID" value="ADZ74130.1"/>
    <property type="molecule type" value="mRNA"/>
</dbReference>
<evidence type="ECO:0000313" key="4">
    <source>
        <dbReference type="EMBL" id="ADZ74130.1"/>
    </source>
</evidence>
<dbReference type="InterPro" id="IPR004214">
    <property type="entry name" value="Conotoxin"/>
</dbReference>
<dbReference type="ConoServer" id="4508">
    <property type="toxin name" value="Eu6.5 precursor"/>
</dbReference>
<reference evidence="4" key="1">
    <citation type="journal article" date="2012" name="Toxicon">
        <title>Diversity and evolution of conotoxins in Conus virgo, Conus eburneus, Conus imperialis and Conus marmoreus from the South China Sea.</title>
        <authorList>
            <person name="Liu Z."/>
            <person name="Li H."/>
            <person name="Liu N."/>
            <person name="Wu C."/>
            <person name="Jiang J."/>
            <person name="Yue J."/>
            <person name="Jing Y."/>
            <person name="Dai Q."/>
        </authorList>
    </citation>
    <scope>NUCLEOTIDE SEQUENCE</scope>
</reference>
<organism evidence="4">
    <name type="scientific">Conus eburneus</name>
    <name type="common">Ivory cone</name>
    <dbReference type="NCBI Taxonomy" id="101300"/>
    <lineage>
        <taxon>Eukaryota</taxon>
        <taxon>Metazoa</taxon>
        <taxon>Spiralia</taxon>
        <taxon>Lophotrochozoa</taxon>
        <taxon>Mollusca</taxon>
        <taxon>Gastropoda</taxon>
        <taxon>Caenogastropoda</taxon>
        <taxon>Neogastropoda</taxon>
        <taxon>Conoidea</taxon>
        <taxon>Conidae</taxon>
        <taxon>Conus</taxon>
        <taxon>Tesselliconus</taxon>
    </lineage>
</organism>
<feature type="signal peptide" evidence="3">
    <location>
        <begin position="1"/>
        <end position="22"/>
    </location>
</feature>
<evidence type="ECO:0000256" key="2">
    <source>
        <dbReference type="ARBA" id="ARBA00022525"/>
    </source>
</evidence>
<name>F6LPL6_CONEB</name>
<dbReference type="GO" id="GO:0008200">
    <property type="term" value="F:ion channel inhibitor activity"/>
    <property type="evidence" value="ECO:0007669"/>
    <property type="project" value="InterPro"/>
</dbReference>
<dbReference type="AlphaFoldDB" id="F6LPL6"/>
<dbReference type="Pfam" id="PF02950">
    <property type="entry name" value="Conotoxin"/>
    <property type="match status" value="1"/>
</dbReference>
<dbReference type="GO" id="GO:0005576">
    <property type="term" value="C:extracellular region"/>
    <property type="evidence" value="ECO:0007669"/>
    <property type="project" value="UniProtKB-SubCell"/>
</dbReference>
<comment type="subcellular location">
    <subcellularLocation>
        <location evidence="1">Secreted</location>
    </subcellularLocation>
</comment>
<protein>
    <submittedName>
        <fullName evidence="4">Conotoxin Eb6.5</fullName>
    </submittedName>
</protein>
<keyword evidence="3" id="KW-0732">Signal</keyword>
<accession>F6LPL6</accession>
<sequence>MKLTYMMIVTVLILTTWTVVMADDPKNGLEILFSKARDEMKNPEASKLNKKTCLGKNALCGAPGVGVLVCCSFKCVVVCV</sequence>
<evidence type="ECO:0000256" key="1">
    <source>
        <dbReference type="ARBA" id="ARBA00004613"/>
    </source>
</evidence>
<proteinExistence type="evidence at transcript level"/>
<keyword evidence="2" id="KW-0964">Secreted</keyword>
<feature type="chain" id="PRO_5003343511" evidence="3">
    <location>
        <begin position="23"/>
        <end position="80"/>
    </location>
</feature>